<dbReference type="Gene3D" id="3.20.20.70">
    <property type="entry name" value="Aldolase class I"/>
    <property type="match status" value="1"/>
</dbReference>
<evidence type="ECO:0000259" key="1">
    <source>
        <dbReference type="Pfam" id="PF02581"/>
    </source>
</evidence>
<dbReference type="Proteomes" id="UP001501310">
    <property type="component" value="Unassembled WGS sequence"/>
</dbReference>
<keyword evidence="3" id="KW-1185">Reference proteome</keyword>
<reference evidence="3" key="1">
    <citation type="journal article" date="2019" name="Int. J. Syst. Evol. Microbiol.">
        <title>The Global Catalogue of Microorganisms (GCM) 10K type strain sequencing project: providing services to taxonomists for standard genome sequencing and annotation.</title>
        <authorList>
            <consortium name="The Broad Institute Genomics Platform"/>
            <consortium name="The Broad Institute Genome Sequencing Center for Infectious Disease"/>
            <person name="Wu L."/>
            <person name="Ma J."/>
        </authorList>
    </citation>
    <scope>NUCLEOTIDE SEQUENCE [LARGE SCALE GENOMIC DNA]</scope>
    <source>
        <strain evidence="3">JCM 16603</strain>
    </source>
</reference>
<comment type="caution">
    <text evidence="2">The sequence shown here is derived from an EMBL/GenBank/DDBJ whole genome shotgun (WGS) entry which is preliminary data.</text>
</comment>
<name>A0ABP7RK06_9SPHN</name>
<dbReference type="InterPro" id="IPR013785">
    <property type="entry name" value="Aldolase_TIM"/>
</dbReference>
<protein>
    <recommendedName>
        <fullName evidence="1">Thiamine phosphate synthase/TenI domain-containing protein</fullName>
    </recommendedName>
</protein>
<gene>
    <name evidence="2" type="ORF">GCM10022211_05410</name>
</gene>
<organism evidence="2 3">
    <name type="scientific">Sphingomonas humi</name>
    <dbReference type="NCBI Taxonomy" id="335630"/>
    <lineage>
        <taxon>Bacteria</taxon>
        <taxon>Pseudomonadati</taxon>
        <taxon>Pseudomonadota</taxon>
        <taxon>Alphaproteobacteria</taxon>
        <taxon>Sphingomonadales</taxon>
        <taxon>Sphingomonadaceae</taxon>
        <taxon>Sphingomonas</taxon>
    </lineage>
</organism>
<dbReference type="SUPFAM" id="SSF51391">
    <property type="entry name" value="Thiamin phosphate synthase"/>
    <property type="match status" value="1"/>
</dbReference>
<evidence type="ECO:0000313" key="3">
    <source>
        <dbReference type="Proteomes" id="UP001501310"/>
    </source>
</evidence>
<evidence type="ECO:0000313" key="2">
    <source>
        <dbReference type="EMBL" id="GAA3998586.1"/>
    </source>
</evidence>
<accession>A0ABP7RK06</accession>
<dbReference type="InterPro" id="IPR022998">
    <property type="entry name" value="ThiamineP_synth_TenI"/>
</dbReference>
<sequence length="157" mass="16369">MGDSLHAAIARSAAAGAGVIVRHHASDRSTRREIAADVLAAGAVLGMSRDVALAEEVGAALVHNPATQTGRIPFSLAVHDEAQARVAAARQPAFVIVSPLFDTRSHPGKPVLGEDEALRLAQMTNCPAYALGGISQAQGRELMARGWDGWAGIDAWM</sequence>
<dbReference type="EMBL" id="BAAAZD010000001">
    <property type="protein sequence ID" value="GAA3998586.1"/>
    <property type="molecule type" value="Genomic_DNA"/>
</dbReference>
<dbReference type="InterPro" id="IPR036206">
    <property type="entry name" value="ThiamineP_synth_sf"/>
</dbReference>
<proteinExistence type="predicted"/>
<dbReference type="Pfam" id="PF02581">
    <property type="entry name" value="TMP-TENI"/>
    <property type="match status" value="1"/>
</dbReference>
<feature type="domain" description="Thiamine phosphate synthase/TenI" evidence="1">
    <location>
        <begin position="11"/>
        <end position="155"/>
    </location>
</feature>